<evidence type="ECO:0000313" key="8">
    <source>
        <dbReference type="Proteomes" id="UP000294902"/>
    </source>
</evidence>
<evidence type="ECO:0000313" key="7">
    <source>
        <dbReference type="EMBL" id="TCT17147.1"/>
    </source>
</evidence>
<dbReference type="PROSITE" id="PS50259">
    <property type="entry name" value="G_PROTEIN_RECEP_F3_4"/>
    <property type="match status" value="1"/>
</dbReference>
<dbReference type="GO" id="GO:0016020">
    <property type="term" value="C:membrane"/>
    <property type="evidence" value="ECO:0007669"/>
    <property type="project" value="UniProtKB-SubCell"/>
</dbReference>
<evidence type="ECO:0000256" key="5">
    <source>
        <dbReference type="SAM" id="Phobius"/>
    </source>
</evidence>
<dbReference type="AlphaFoldDB" id="A0A4R3MPB9"/>
<accession>A0A4R3MPB9</accession>
<comment type="caution">
    <text evidence="7">The sequence shown here is derived from an EMBL/GenBank/DDBJ whole genome shotgun (WGS) entry which is preliminary data.</text>
</comment>
<organism evidence="7 8">
    <name type="scientific">Natranaerovirga pectinivora</name>
    <dbReference type="NCBI Taxonomy" id="682400"/>
    <lineage>
        <taxon>Bacteria</taxon>
        <taxon>Bacillati</taxon>
        <taxon>Bacillota</taxon>
        <taxon>Clostridia</taxon>
        <taxon>Lachnospirales</taxon>
        <taxon>Natranaerovirgaceae</taxon>
        <taxon>Natranaerovirga</taxon>
    </lineage>
</organism>
<name>A0A4R3MPB9_9FIRM</name>
<comment type="subcellular location">
    <subcellularLocation>
        <location evidence="1">Membrane</location>
        <topology evidence="1">Multi-pass membrane protein</topology>
    </subcellularLocation>
</comment>
<evidence type="ECO:0000256" key="4">
    <source>
        <dbReference type="ARBA" id="ARBA00023136"/>
    </source>
</evidence>
<dbReference type="RefSeq" id="WP_132249795.1">
    <property type="nucleotide sequence ID" value="NZ_SMAL01000001.1"/>
</dbReference>
<evidence type="ECO:0000256" key="1">
    <source>
        <dbReference type="ARBA" id="ARBA00004141"/>
    </source>
</evidence>
<gene>
    <name evidence="7" type="ORF">EDC18_101445</name>
</gene>
<feature type="transmembrane region" description="Helical" evidence="5">
    <location>
        <begin position="111"/>
        <end position="129"/>
    </location>
</feature>
<reference evidence="7 8" key="1">
    <citation type="submission" date="2019-03" db="EMBL/GenBank/DDBJ databases">
        <title>Genomic Encyclopedia of Type Strains, Phase IV (KMG-IV): sequencing the most valuable type-strain genomes for metagenomic binning, comparative biology and taxonomic classification.</title>
        <authorList>
            <person name="Goeker M."/>
        </authorList>
    </citation>
    <scope>NUCLEOTIDE SEQUENCE [LARGE SCALE GENOMIC DNA]</scope>
    <source>
        <strain evidence="7 8">DSM 24629</strain>
    </source>
</reference>
<evidence type="ECO:0000256" key="3">
    <source>
        <dbReference type="ARBA" id="ARBA00022989"/>
    </source>
</evidence>
<feature type="transmembrane region" description="Helical" evidence="5">
    <location>
        <begin position="38"/>
        <end position="61"/>
    </location>
</feature>
<feature type="domain" description="G-protein coupled receptors family 3 profile" evidence="6">
    <location>
        <begin position="34"/>
        <end position="95"/>
    </location>
</feature>
<feature type="transmembrane region" description="Helical" evidence="5">
    <location>
        <begin position="12"/>
        <end position="32"/>
    </location>
</feature>
<dbReference type="GO" id="GO:0004930">
    <property type="term" value="F:G protein-coupled receptor activity"/>
    <property type="evidence" value="ECO:0007669"/>
    <property type="project" value="InterPro"/>
</dbReference>
<keyword evidence="3 5" id="KW-1133">Transmembrane helix</keyword>
<dbReference type="EMBL" id="SMAL01000001">
    <property type="protein sequence ID" value="TCT17147.1"/>
    <property type="molecule type" value="Genomic_DNA"/>
</dbReference>
<dbReference type="Proteomes" id="UP000294902">
    <property type="component" value="Unassembled WGS sequence"/>
</dbReference>
<evidence type="ECO:0000256" key="2">
    <source>
        <dbReference type="ARBA" id="ARBA00022692"/>
    </source>
</evidence>
<dbReference type="InterPro" id="IPR017978">
    <property type="entry name" value="GPCR_3_C"/>
</dbReference>
<sequence>MNLNTYKKYTIRITLLVGILSLFIVSILNLSIDNSSTFNIFLSIVNALVFSTIVMLVTYSIRIRNFAKKNNLQKYYLYSKYLSCIIWLSFFLFLFPLILRWSRLDSTISDTSIYLLMGVNLYLLSRIYIGNEILILNGTIIEKSTIRNIKITKYFKKYKLVVEYNQSARIAITGVTNEVKTLLEKDKTLLQIY</sequence>
<protein>
    <recommendedName>
        <fullName evidence="6">G-protein coupled receptors family 3 profile domain-containing protein</fullName>
    </recommendedName>
</protein>
<keyword evidence="8" id="KW-1185">Reference proteome</keyword>
<evidence type="ECO:0000259" key="6">
    <source>
        <dbReference type="PROSITE" id="PS50259"/>
    </source>
</evidence>
<keyword evidence="2 5" id="KW-0812">Transmembrane</keyword>
<feature type="transmembrane region" description="Helical" evidence="5">
    <location>
        <begin position="81"/>
        <end position="99"/>
    </location>
</feature>
<proteinExistence type="predicted"/>
<keyword evidence="4 5" id="KW-0472">Membrane</keyword>